<gene>
    <name evidence="1" type="ORF">LCGC14_0790010</name>
</gene>
<comment type="caution">
    <text evidence="1">The sequence shown here is derived from an EMBL/GenBank/DDBJ whole genome shotgun (WGS) entry which is preliminary data.</text>
</comment>
<accession>A0A0F9SCX3</accession>
<name>A0A0F9SCX3_9ZZZZ</name>
<reference evidence="1" key="1">
    <citation type="journal article" date="2015" name="Nature">
        <title>Complex archaea that bridge the gap between prokaryotes and eukaryotes.</title>
        <authorList>
            <person name="Spang A."/>
            <person name="Saw J.H."/>
            <person name="Jorgensen S.L."/>
            <person name="Zaremba-Niedzwiedzka K."/>
            <person name="Martijn J."/>
            <person name="Lind A.E."/>
            <person name="van Eijk R."/>
            <person name="Schleper C."/>
            <person name="Guy L."/>
            <person name="Ettema T.J."/>
        </authorList>
    </citation>
    <scope>NUCLEOTIDE SEQUENCE</scope>
</reference>
<protein>
    <submittedName>
        <fullName evidence="1">Uncharacterized protein</fullName>
    </submittedName>
</protein>
<organism evidence="1">
    <name type="scientific">marine sediment metagenome</name>
    <dbReference type="NCBI Taxonomy" id="412755"/>
    <lineage>
        <taxon>unclassified sequences</taxon>
        <taxon>metagenomes</taxon>
        <taxon>ecological metagenomes</taxon>
    </lineage>
</organism>
<dbReference type="AlphaFoldDB" id="A0A0F9SCX3"/>
<dbReference type="EMBL" id="LAZR01002082">
    <property type="protein sequence ID" value="KKN34821.1"/>
    <property type="molecule type" value="Genomic_DNA"/>
</dbReference>
<sequence>MMPDTPLYCECGNRLGLRRSDGAFVSINRGRVVIIPHAWPSTPELGKNSYWPELTCEACGRQTTVDKLLDAKVG</sequence>
<evidence type="ECO:0000313" key="1">
    <source>
        <dbReference type="EMBL" id="KKN34821.1"/>
    </source>
</evidence>
<proteinExistence type="predicted"/>